<feature type="domain" description="MBTPS1 third" evidence="8">
    <location>
        <begin position="428"/>
        <end position="538"/>
    </location>
</feature>
<evidence type="ECO:0000259" key="8">
    <source>
        <dbReference type="Pfam" id="PF23094"/>
    </source>
</evidence>
<feature type="domain" description="Peptidase S8/S53" evidence="6">
    <location>
        <begin position="151"/>
        <end position="407"/>
    </location>
</feature>
<keyword evidence="4 5" id="KW-0720">Serine protease</keyword>
<dbReference type="InterPro" id="IPR023828">
    <property type="entry name" value="Peptidase_S8_Ser-AS"/>
</dbReference>
<dbReference type="Pfam" id="PF00082">
    <property type="entry name" value="Peptidase_S8"/>
    <property type="match status" value="1"/>
</dbReference>
<dbReference type="InterPro" id="IPR000209">
    <property type="entry name" value="Peptidase_S8/S53_dom"/>
</dbReference>
<evidence type="ECO:0000259" key="6">
    <source>
        <dbReference type="Pfam" id="PF00082"/>
    </source>
</evidence>
<dbReference type="PROSITE" id="PS00138">
    <property type="entry name" value="SUBTILASE_SER"/>
    <property type="match status" value="1"/>
</dbReference>
<dbReference type="InterPro" id="IPR057032">
    <property type="entry name" value="MBTPS1_4th"/>
</dbReference>
<dbReference type="InterPro" id="IPR022398">
    <property type="entry name" value="Peptidase_S8_His-AS"/>
</dbReference>
<dbReference type="Pfam" id="PF23094">
    <property type="entry name" value="MBTPS1_3rd"/>
    <property type="match status" value="1"/>
</dbReference>
<dbReference type="PROSITE" id="PS51892">
    <property type="entry name" value="SUBTILASE"/>
    <property type="match status" value="1"/>
</dbReference>
<evidence type="ECO:0000256" key="4">
    <source>
        <dbReference type="ARBA" id="ARBA00022825"/>
    </source>
</evidence>
<dbReference type="PANTHER" id="PTHR43806">
    <property type="entry name" value="PEPTIDASE S8"/>
    <property type="match status" value="1"/>
</dbReference>
<evidence type="ECO:0000256" key="1">
    <source>
        <dbReference type="ARBA" id="ARBA00011073"/>
    </source>
</evidence>
<dbReference type="PROSITE" id="PS00137">
    <property type="entry name" value="SUBTILASE_HIS"/>
    <property type="match status" value="1"/>
</dbReference>
<feature type="active site" description="Charge relay system" evidence="5">
    <location>
        <position position="160"/>
    </location>
</feature>
<sequence length="910" mass="102870">MTRLLHVVHSQRIQNAMGCHLPFALSNSADTYNYEAILVSYDGYYDRNIRLQFLSQILSQVVFNVEPRPNVFSDFDVLELTVQNFNSTDIHYVYNALRHSKRVRNISQNRRFYGKFPRQPLLLRSRRSDKKIRYVADQLNASRLWHLGFKGQGVKIGIFDTGLSSTQYFQNIVERTDWTDEGTTDDGHGHGTFVAGIIASSRPRCLGLAPAASIFIYKVFTSAQLSTTSWFLDAFNHAVLRGVNVINLSIGGPDYTDFLFVQKVWEVTSNGIIMISAIGNDGPKFGTLNNPGDQMDVIGVGGIDFYSKIADFSSRGMTTWELPGGYGRLKPDIVTYGVNVYGLGLSGECKPISGTSVASPIVAGAVTLMLSGIKDHRFWNPATVKQVLIDGADRLDKETTMFEQGAGRLNLLRSFELLRHYKPTLKLFPSYIDFTECNYMWPYCIQPIYHTGLPTIVNPVWEPFIEENGDLLNISIGYSDLIYPWSGYMSLAISVCEDGKNFEGTAGGRIIVKITSTVNNTDVSLVTKFLLRVKIVPTPPRRRRVIWDQYRSIRYPPGYIPFDNLEDIMNPLDWTADHPHTTFTTLYYRLRKHGYFLEVLGQPLTCVNLSNYAAYVIVDPEEDFFPNERLELFRSIDEEGLNLIIFADWYNWTIIQKFRHLDRVTKRWWQPETGGSNIIALNQLLALWDISLGTRVFDGLFYFGEDIIKYSSGASIIEAPPEALILPANLTDIGEEVLFSGRKGSMIEVIVFALLYPTGFYGSSGFVAVFGDSNCLEDIQPVGSHHCLKMSSYKPVLPSEGNVVKKYDSVSTFANYSKVIDVFDEDGYPLYSLNSKCIDYVEADTFPIYNSVLPKKLWSVMTPHQQNYALYDESNLTAQDRMRKALNDLFGKEKAAKLLSESERQITVAN</sequence>
<evidence type="ECO:0000256" key="2">
    <source>
        <dbReference type="ARBA" id="ARBA00022670"/>
    </source>
</evidence>
<dbReference type="InterPro" id="IPR036852">
    <property type="entry name" value="Peptidase_S8/S53_dom_sf"/>
</dbReference>
<dbReference type="InterPro" id="IPR050131">
    <property type="entry name" value="Peptidase_S8_subtilisin-like"/>
</dbReference>
<name>A0A0N5B054_9BILA</name>
<evidence type="ECO:0000313" key="9">
    <source>
        <dbReference type="Proteomes" id="UP000046393"/>
    </source>
</evidence>
<keyword evidence="2 5" id="KW-0645">Protease</keyword>
<protein>
    <submittedName>
        <fullName evidence="10">Peptidase_S8 domain-containing protein</fullName>
    </submittedName>
</protein>
<reference evidence="10" key="1">
    <citation type="submission" date="2017-02" db="UniProtKB">
        <authorList>
            <consortium name="WormBaseParasite"/>
        </authorList>
    </citation>
    <scope>IDENTIFICATION</scope>
</reference>
<dbReference type="Proteomes" id="UP000046393">
    <property type="component" value="Unplaced"/>
</dbReference>
<dbReference type="PANTHER" id="PTHR43806:SF7">
    <property type="entry name" value="MEMBRANE-BOUND TRANSCRIPTION FACTOR SITE-1 PROTEASE"/>
    <property type="match status" value="1"/>
</dbReference>
<organism evidence="9 10">
    <name type="scientific">Syphacia muris</name>
    <dbReference type="NCBI Taxonomy" id="451379"/>
    <lineage>
        <taxon>Eukaryota</taxon>
        <taxon>Metazoa</taxon>
        <taxon>Ecdysozoa</taxon>
        <taxon>Nematoda</taxon>
        <taxon>Chromadorea</taxon>
        <taxon>Rhabditida</taxon>
        <taxon>Spirurina</taxon>
        <taxon>Oxyuridomorpha</taxon>
        <taxon>Oxyuroidea</taxon>
        <taxon>Oxyuridae</taxon>
        <taxon>Syphacia</taxon>
    </lineage>
</organism>
<proteinExistence type="inferred from homology"/>
<evidence type="ECO:0000313" key="10">
    <source>
        <dbReference type="WBParaSite" id="SMUV_0001064701-mRNA-1"/>
    </source>
</evidence>
<dbReference type="PRINTS" id="PR00723">
    <property type="entry name" value="SUBTILISIN"/>
</dbReference>
<dbReference type="InterPro" id="IPR057060">
    <property type="entry name" value="MBTPS1_3rd"/>
</dbReference>
<feature type="active site" description="Charge relay system" evidence="5">
    <location>
        <position position="190"/>
    </location>
</feature>
<keyword evidence="9" id="KW-1185">Reference proteome</keyword>
<evidence type="ECO:0000256" key="3">
    <source>
        <dbReference type="ARBA" id="ARBA00022801"/>
    </source>
</evidence>
<dbReference type="InterPro" id="IPR015500">
    <property type="entry name" value="Peptidase_S8_subtilisin-rel"/>
</dbReference>
<keyword evidence="3 5" id="KW-0378">Hydrolase</keyword>
<dbReference type="STRING" id="451379.A0A0N5B054"/>
<dbReference type="GO" id="GO:0006508">
    <property type="term" value="P:proteolysis"/>
    <property type="evidence" value="ECO:0007669"/>
    <property type="project" value="UniProtKB-KW"/>
</dbReference>
<dbReference type="AlphaFoldDB" id="A0A0N5B054"/>
<dbReference type="SUPFAM" id="SSF52743">
    <property type="entry name" value="Subtilisin-like"/>
    <property type="match status" value="1"/>
</dbReference>
<accession>A0A0N5B054</accession>
<comment type="similarity">
    <text evidence="1 5">Belongs to the peptidase S8 family.</text>
</comment>
<evidence type="ECO:0000259" key="7">
    <source>
        <dbReference type="Pfam" id="PF23090"/>
    </source>
</evidence>
<dbReference type="Pfam" id="PF23090">
    <property type="entry name" value="MBTPS1_4th"/>
    <property type="match status" value="1"/>
</dbReference>
<feature type="active site" description="Charge relay system" evidence="5">
    <location>
        <position position="356"/>
    </location>
</feature>
<dbReference type="WBParaSite" id="SMUV_0001064701-mRNA-1">
    <property type="protein sequence ID" value="SMUV_0001064701-mRNA-1"/>
    <property type="gene ID" value="SMUV_0001064701"/>
</dbReference>
<feature type="domain" description="MBTPS1 fourth" evidence="7">
    <location>
        <begin position="539"/>
        <end position="782"/>
    </location>
</feature>
<evidence type="ECO:0000256" key="5">
    <source>
        <dbReference type="PROSITE-ProRule" id="PRU01240"/>
    </source>
</evidence>
<dbReference type="Gene3D" id="3.40.50.200">
    <property type="entry name" value="Peptidase S8/S53 domain"/>
    <property type="match status" value="1"/>
</dbReference>
<dbReference type="GO" id="GO:0004252">
    <property type="term" value="F:serine-type endopeptidase activity"/>
    <property type="evidence" value="ECO:0007669"/>
    <property type="project" value="UniProtKB-UniRule"/>
</dbReference>
<dbReference type="GO" id="GO:0005794">
    <property type="term" value="C:Golgi apparatus"/>
    <property type="evidence" value="ECO:0007669"/>
    <property type="project" value="TreeGrafter"/>
</dbReference>